<feature type="region of interest" description="Disordered" evidence="1">
    <location>
        <begin position="1"/>
        <end position="33"/>
    </location>
</feature>
<protein>
    <submittedName>
        <fullName evidence="2">Uncharacterized protein</fullName>
    </submittedName>
</protein>
<accession>A0A9P9FX42</accession>
<name>A0A9P9FX42_FUSRE</name>
<evidence type="ECO:0000313" key="2">
    <source>
        <dbReference type="EMBL" id="KAH7213272.1"/>
    </source>
</evidence>
<dbReference type="OrthoDB" id="3350591at2759"/>
<gene>
    <name evidence="2" type="ORF">BKA55DRAFT_585350</name>
</gene>
<organism evidence="2 3">
    <name type="scientific">Fusarium redolens</name>
    <dbReference type="NCBI Taxonomy" id="48865"/>
    <lineage>
        <taxon>Eukaryota</taxon>
        <taxon>Fungi</taxon>
        <taxon>Dikarya</taxon>
        <taxon>Ascomycota</taxon>
        <taxon>Pezizomycotina</taxon>
        <taxon>Sordariomycetes</taxon>
        <taxon>Hypocreomycetidae</taxon>
        <taxon>Hypocreales</taxon>
        <taxon>Nectriaceae</taxon>
        <taxon>Fusarium</taxon>
        <taxon>Fusarium redolens species complex</taxon>
    </lineage>
</organism>
<dbReference type="Proteomes" id="UP000720189">
    <property type="component" value="Unassembled WGS sequence"/>
</dbReference>
<sequence>MPKNRLSKEKRDQAKAGERRTLRIERETKENDHAEQIANDDSLNFAAKIDRLAEIRNWFCADTTIVDQYMAGELSTAEAVDVLAKPIDEAYSTANAGTEYFRQERVARQQRKYHNPEKALELWGPEQDWPEPEIERDHSGTAEMLLWNLWYSILHTAKKIPYTDETRQEKLVDLVRALKARPNPPEPAPMTIPLKRNWVWQLGTVWSSLIILGASIAEVRNDSCGCGAGWSWPEQHAEQNLNAFYARLTASGVADIHIQGEICAVDALEKAPTPWYRRVSPPPDHEILGHYVTCAALWTTIAGKEVYAEYPLTRDERDIQVVDRILGLRDNELPWKRSRKRYKGRARWETARREFARRRFEVEAHNEDLSPEVRELAARASNAMAGIVWQEQKEAD</sequence>
<dbReference type="PANTHER" id="PTHR38797">
    <property type="entry name" value="NUCLEAR PORE COMPLEX PROTEIN NUP85-RELATED"/>
    <property type="match status" value="1"/>
</dbReference>
<comment type="caution">
    <text evidence="2">The sequence shown here is derived from an EMBL/GenBank/DDBJ whole genome shotgun (WGS) entry which is preliminary data.</text>
</comment>
<dbReference type="InterPro" id="IPR053204">
    <property type="entry name" value="Oxopyrrolidines_Biosynth-assoc"/>
</dbReference>
<proteinExistence type="predicted"/>
<dbReference type="EMBL" id="JAGMUX010000030">
    <property type="protein sequence ID" value="KAH7213272.1"/>
    <property type="molecule type" value="Genomic_DNA"/>
</dbReference>
<dbReference type="AlphaFoldDB" id="A0A9P9FX42"/>
<evidence type="ECO:0000313" key="3">
    <source>
        <dbReference type="Proteomes" id="UP000720189"/>
    </source>
</evidence>
<dbReference type="InterPro" id="IPR022085">
    <property type="entry name" value="OpdG"/>
</dbReference>
<dbReference type="GeneID" id="70224399"/>
<reference evidence="2" key="1">
    <citation type="journal article" date="2021" name="Nat. Commun.">
        <title>Genetic determinants of endophytism in the Arabidopsis root mycobiome.</title>
        <authorList>
            <person name="Mesny F."/>
            <person name="Miyauchi S."/>
            <person name="Thiergart T."/>
            <person name="Pickel B."/>
            <person name="Atanasova L."/>
            <person name="Karlsson M."/>
            <person name="Huettel B."/>
            <person name="Barry K.W."/>
            <person name="Haridas S."/>
            <person name="Chen C."/>
            <person name="Bauer D."/>
            <person name="Andreopoulos W."/>
            <person name="Pangilinan J."/>
            <person name="LaButti K."/>
            <person name="Riley R."/>
            <person name="Lipzen A."/>
            <person name="Clum A."/>
            <person name="Drula E."/>
            <person name="Henrissat B."/>
            <person name="Kohler A."/>
            <person name="Grigoriev I.V."/>
            <person name="Martin F.M."/>
            <person name="Hacquard S."/>
        </authorList>
    </citation>
    <scope>NUCLEOTIDE SEQUENCE</scope>
    <source>
        <strain evidence="2">MPI-CAGE-AT-0023</strain>
    </source>
</reference>
<dbReference type="Pfam" id="PF12311">
    <property type="entry name" value="DUF3632"/>
    <property type="match status" value="1"/>
</dbReference>
<keyword evidence="3" id="KW-1185">Reference proteome</keyword>
<dbReference type="PANTHER" id="PTHR38797:SF4">
    <property type="entry name" value="NUCLEAR PORE COMPLEX PROTEIN NUP85"/>
    <property type="match status" value="1"/>
</dbReference>
<evidence type="ECO:0000256" key="1">
    <source>
        <dbReference type="SAM" id="MobiDB-lite"/>
    </source>
</evidence>
<dbReference type="RefSeq" id="XP_046041720.1">
    <property type="nucleotide sequence ID" value="XM_046194445.1"/>
</dbReference>